<dbReference type="RefSeq" id="WP_110942330.1">
    <property type="nucleotide sequence ID" value="NZ_FQZV01000056.1"/>
</dbReference>
<organism evidence="9 10">
    <name type="scientific">Geosporobacter subterraneus DSM 17957</name>
    <dbReference type="NCBI Taxonomy" id="1121919"/>
    <lineage>
        <taxon>Bacteria</taxon>
        <taxon>Bacillati</taxon>
        <taxon>Bacillota</taxon>
        <taxon>Clostridia</taxon>
        <taxon>Peptostreptococcales</taxon>
        <taxon>Thermotaleaceae</taxon>
        <taxon>Geosporobacter</taxon>
    </lineage>
</organism>
<comment type="function">
    <text evidence="4">Formation of pseudouridine at positions 38, 39 and 40 in the anticodon stem and loop of transfer RNAs.</text>
</comment>
<evidence type="ECO:0000256" key="1">
    <source>
        <dbReference type="ARBA" id="ARBA00009375"/>
    </source>
</evidence>
<feature type="binding site" evidence="4 6">
    <location>
        <position position="110"/>
    </location>
    <ligand>
        <name>substrate</name>
    </ligand>
</feature>
<feature type="domain" description="Pseudouridine synthase I TruA alpha/beta" evidence="8">
    <location>
        <begin position="145"/>
        <end position="244"/>
    </location>
</feature>
<evidence type="ECO:0000313" key="10">
    <source>
        <dbReference type="Proteomes" id="UP000184536"/>
    </source>
</evidence>
<proteinExistence type="inferred from homology"/>
<sequence length="244" mass="27069">MRSIKLLIEYDGTHFCGWQRQVEGRTVQEEIEKALEKVIKEPVKIHGAGRTDAGVHALGQTASFHANITVPVDKIPIALNSILPEDISILGASEVDESFHARYAAKGKKYIYQIYNSPLRSPLLRNYAYFVPQPLDIGKMQEAGQYFLGTHDFKGFMASGGSVQDSIRTLYKLDVYFHEKIIKIEVEGNGFLYNMVRIIAGTLVEVGKGKIDPKDIKQIIASGIRDLAGPTAPAQGLYLGEVIY</sequence>
<dbReference type="InterPro" id="IPR020095">
    <property type="entry name" value="PsdUridine_synth_TruA_C"/>
</dbReference>
<dbReference type="EC" id="5.4.99.12" evidence="4"/>
<comment type="caution">
    <text evidence="4">Lacks conserved residue(s) required for the propagation of feature annotation.</text>
</comment>
<dbReference type="InterPro" id="IPR020094">
    <property type="entry name" value="TruA/RsuA/RluB/E/F_N"/>
</dbReference>
<evidence type="ECO:0000256" key="2">
    <source>
        <dbReference type="ARBA" id="ARBA00022694"/>
    </source>
</evidence>
<dbReference type="AlphaFoldDB" id="A0A1M6NKR5"/>
<evidence type="ECO:0000313" key="9">
    <source>
        <dbReference type="EMBL" id="SHJ96289.1"/>
    </source>
</evidence>
<evidence type="ECO:0000256" key="4">
    <source>
        <dbReference type="HAMAP-Rule" id="MF_00171"/>
    </source>
</evidence>
<dbReference type="Pfam" id="PF01416">
    <property type="entry name" value="PseudoU_synth_1"/>
    <property type="match status" value="2"/>
</dbReference>
<protein>
    <recommendedName>
        <fullName evidence="4">tRNA pseudouridine synthase A</fullName>
        <ecNumber evidence="4">5.4.99.12</ecNumber>
    </recommendedName>
    <alternativeName>
        <fullName evidence="4">tRNA pseudouridine(38-40) synthase</fullName>
    </alternativeName>
    <alternativeName>
        <fullName evidence="4">tRNA pseudouridylate synthase I</fullName>
    </alternativeName>
    <alternativeName>
        <fullName evidence="4">tRNA-uridine isomerase I</fullName>
    </alternativeName>
</protein>
<dbReference type="SUPFAM" id="SSF55120">
    <property type="entry name" value="Pseudouridine synthase"/>
    <property type="match status" value="1"/>
</dbReference>
<reference evidence="10" key="1">
    <citation type="submission" date="2016-11" db="EMBL/GenBank/DDBJ databases">
        <authorList>
            <person name="Varghese N."/>
            <person name="Submissions S."/>
        </authorList>
    </citation>
    <scope>NUCLEOTIDE SEQUENCE [LARGE SCALE GENOMIC DNA]</scope>
    <source>
        <strain evidence="10">DSM 17957</strain>
    </source>
</reference>
<dbReference type="GO" id="GO:0003723">
    <property type="term" value="F:RNA binding"/>
    <property type="evidence" value="ECO:0007669"/>
    <property type="project" value="InterPro"/>
</dbReference>
<dbReference type="PANTHER" id="PTHR11142">
    <property type="entry name" value="PSEUDOURIDYLATE SYNTHASE"/>
    <property type="match status" value="1"/>
</dbReference>
<keyword evidence="10" id="KW-1185">Reference proteome</keyword>
<comment type="subunit">
    <text evidence="4">Homodimer.</text>
</comment>
<dbReference type="CDD" id="cd02570">
    <property type="entry name" value="PseudoU_synth_EcTruA"/>
    <property type="match status" value="1"/>
</dbReference>
<comment type="similarity">
    <text evidence="1 4 7">Belongs to the tRNA pseudouridine synthase TruA family.</text>
</comment>
<dbReference type="Gene3D" id="3.30.70.580">
    <property type="entry name" value="Pseudouridine synthase I, catalytic domain, N-terminal subdomain"/>
    <property type="match status" value="1"/>
</dbReference>
<evidence type="ECO:0000256" key="6">
    <source>
        <dbReference type="PIRSR" id="PIRSR001430-2"/>
    </source>
</evidence>
<dbReference type="OrthoDB" id="9811823at2"/>
<evidence type="ECO:0000256" key="3">
    <source>
        <dbReference type="ARBA" id="ARBA00023235"/>
    </source>
</evidence>
<dbReference type="NCBIfam" id="TIGR00071">
    <property type="entry name" value="hisT_truA"/>
    <property type="match status" value="1"/>
</dbReference>
<dbReference type="EMBL" id="FQZV01000056">
    <property type="protein sequence ID" value="SHJ96289.1"/>
    <property type="molecule type" value="Genomic_DNA"/>
</dbReference>
<dbReference type="STRING" id="1121919.SAMN02745975_03325"/>
<dbReference type="InterPro" id="IPR020097">
    <property type="entry name" value="PsdUridine_synth_TruA_a/b_dom"/>
</dbReference>
<comment type="catalytic activity">
    <reaction evidence="4 7">
        <text>uridine(38/39/40) in tRNA = pseudouridine(38/39/40) in tRNA</text>
        <dbReference type="Rhea" id="RHEA:22376"/>
        <dbReference type="Rhea" id="RHEA-COMP:10085"/>
        <dbReference type="Rhea" id="RHEA-COMP:10087"/>
        <dbReference type="ChEBI" id="CHEBI:65314"/>
        <dbReference type="ChEBI" id="CHEBI:65315"/>
        <dbReference type="EC" id="5.4.99.12"/>
    </reaction>
</comment>
<dbReference type="InterPro" id="IPR020103">
    <property type="entry name" value="PsdUridine_synth_cat_dom_sf"/>
</dbReference>
<dbReference type="PIRSF" id="PIRSF001430">
    <property type="entry name" value="tRNA_psdUrid_synth"/>
    <property type="match status" value="1"/>
</dbReference>
<keyword evidence="3 4" id="KW-0413">Isomerase</keyword>
<dbReference type="FunFam" id="3.30.70.580:FF:000001">
    <property type="entry name" value="tRNA pseudouridine synthase A"/>
    <property type="match status" value="1"/>
</dbReference>
<feature type="domain" description="Pseudouridine synthase I TruA alpha/beta" evidence="8">
    <location>
        <begin position="8"/>
        <end position="103"/>
    </location>
</feature>
<evidence type="ECO:0000259" key="8">
    <source>
        <dbReference type="Pfam" id="PF01416"/>
    </source>
</evidence>
<evidence type="ECO:0000256" key="5">
    <source>
        <dbReference type="PIRSR" id="PIRSR001430-1"/>
    </source>
</evidence>
<accession>A0A1M6NKR5</accession>
<dbReference type="GO" id="GO:0160147">
    <property type="term" value="F:tRNA pseudouridine(38-40) synthase activity"/>
    <property type="evidence" value="ECO:0007669"/>
    <property type="project" value="UniProtKB-EC"/>
</dbReference>
<dbReference type="Proteomes" id="UP000184536">
    <property type="component" value="Unassembled WGS sequence"/>
</dbReference>
<keyword evidence="2 4" id="KW-0819">tRNA processing</keyword>
<dbReference type="GO" id="GO:0031119">
    <property type="term" value="P:tRNA pseudouridine synthesis"/>
    <property type="evidence" value="ECO:0007669"/>
    <property type="project" value="UniProtKB-UniRule"/>
</dbReference>
<feature type="active site" description="Nucleophile" evidence="4 5">
    <location>
        <position position="52"/>
    </location>
</feature>
<name>A0A1M6NKR5_9FIRM</name>
<gene>
    <name evidence="4" type="primary">truA</name>
    <name evidence="9" type="ORF">SAMN02745975_03325</name>
</gene>
<dbReference type="HAMAP" id="MF_00171">
    <property type="entry name" value="TruA"/>
    <property type="match status" value="1"/>
</dbReference>
<evidence type="ECO:0000256" key="7">
    <source>
        <dbReference type="RuleBase" id="RU003792"/>
    </source>
</evidence>
<dbReference type="PANTHER" id="PTHR11142:SF0">
    <property type="entry name" value="TRNA PSEUDOURIDINE SYNTHASE-LIKE 1"/>
    <property type="match status" value="1"/>
</dbReference>
<dbReference type="Gene3D" id="3.30.70.660">
    <property type="entry name" value="Pseudouridine synthase I, catalytic domain, C-terminal subdomain"/>
    <property type="match status" value="1"/>
</dbReference>
<dbReference type="InterPro" id="IPR001406">
    <property type="entry name" value="PsdUridine_synth_TruA"/>
</dbReference>